<evidence type="ECO:0000313" key="3">
    <source>
        <dbReference type="Proteomes" id="UP000002209"/>
    </source>
</evidence>
<dbReference type="Proteomes" id="UP000002209">
    <property type="component" value="Chromosome"/>
</dbReference>
<evidence type="ECO:0000256" key="1">
    <source>
        <dbReference type="SAM" id="SignalP"/>
    </source>
</evidence>
<name>C1ACW5_GEMAT</name>
<evidence type="ECO:0008006" key="4">
    <source>
        <dbReference type="Google" id="ProtNLM"/>
    </source>
</evidence>
<protein>
    <recommendedName>
        <fullName evidence="4">Outer membrane protein beta-barrel domain-containing protein</fullName>
    </recommendedName>
</protein>
<dbReference type="EMBL" id="AP009153">
    <property type="protein sequence ID" value="BAH40342.1"/>
    <property type="molecule type" value="Genomic_DNA"/>
</dbReference>
<keyword evidence="3" id="KW-1185">Reference proteome</keyword>
<sequence length="222" mass="23784">MLRFPCPLGVMSFRARCLSCVLFATLLLVAADLSAQTAVARAVLLNNHNRFVKKDLPGVGVLLRGAIGDSPIAWRLGVDHARGERELTQSTCQGLVSPGDDCVPEPTVSRSRFWSGSAGLSVAIVDRPRGALSVVGDLHLAELAVRMHGQRTDRTLRSTQPLLGVSGGLAASWKPVLAWPVALEAEMAAGHVPPYPGMEATDTFYAGGVEFRRYSLGLAWRL</sequence>
<feature type="signal peptide" evidence="1">
    <location>
        <begin position="1"/>
        <end position="30"/>
    </location>
</feature>
<gene>
    <name evidence="2" type="ordered locus">GAU_3300</name>
</gene>
<accession>C1ACW5</accession>
<proteinExistence type="predicted"/>
<dbReference type="AlphaFoldDB" id="C1ACW5"/>
<evidence type="ECO:0000313" key="2">
    <source>
        <dbReference type="EMBL" id="BAH40342.1"/>
    </source>
</evidence>
<feature type="chain" id="PRO_5002904682" description="Outer membrane protein beta-barrel domain-containing protein" evidence="1">
    <location>
        <begin position="31"/>
        <end position="222"/>
    </location>
</feature>
<dbReference type="HOGENOM" id="CLU_1243835_0_0_0"/>
<keyword evidence="1" id="KW-0732">Signal</keyword>
<dbReference type="KEGG" id="gau:GAU_3300"/>
<organism evidence="2 3">
    <name type="scientific">Gemmatimonas aurantiaca (strain DSM 14586 / JCM 11422 / NBRC 100505 / T-27)</name>
    <dbReference type="NCBI Taxonomy" id="379066"/>
    <lineage>
        <taxon>Bacteria</taxon>
        <taxon>Pseudomonadati</taxon>
        <taxon>Gemmatimonadota</taxon>
        <taxon>Gemmatimonadia</taxon>
        <taxon>Gemmatimonadales</taxon>
        <taxon>Gemmatimonadaceae</taxon>
        <taxon>Gemmatimonas</taxon>
    </lineage>
</organism>
<reference evidence="3" key="1">
    <citation type="submission" date="2006-03" db="EMBL/GenBank/DDBJ databases">
        <title>Complete genome sequence of Gemmatimonas aurantiaca T-27 that represents a novel phylum Gemmatimonadetes.</title>
        <authorList>
            <person name="Takasaki K."/>
            <person name="Ichikawa N."/>
            <person name="Miura H."/>
            <person name="Matsushita S."/>
            <person name="Watanabe Y."/>
            <person name="Oguchi A."/>
            <person name="Ankai A."/>
            <person name="Yashiro I."/>
            <person name="Takahashi M."/>
            <person name="Terui Y."/>
            <person name="Fukui S."/>
            <person name="Yokoyama H."/>
            <person name="Tanikawa S."/>
            <person name="Hanada S."/>
            <person name="Kamagata Y."/>
            <person name="Fujita N."/>
        </authorList>
    </citation>
    <scope>NUCLEOTIDE SEQUENCE [LARGE SCALE GENOMIC DNA]</scope>
    <source>
        <strain evidence="3">T-27 / DSM 14586 / JCM 11422 / NBRC 100505</strain>
    </source>
</reference>